<dbReference type="RefSeq" id="WP_135106324.1">
    <property type="nucleotide sequence ID" value="NZ_JADGKW010000004.1"/>
</dbReference>
<dbReference type="OrthoDB" id="7782105at2"/>
<gene>
    <name evidence="3" type="ORF">E4T88_13610</name>
</gene>
<dbReference type="EMBL" id="SPPK01000004">
    <property type="protein sequence ID" value="TFU88897.1"/>
    <property type="molecule type" value="Genomic_DNA"/>
</dbReference>
<dbReference type="Gene3D" id="3.30.70.1060">
    <property type="entry name" value="Dimeric alpha+beta barrel"/>
    <property type="match status" value="1"/>
</dbReference>
<dbReference type="InterPro" id="IPR005545">
    <property type="entry name" value="YCII"/>
</dbReference>
<organism evidence="3 4">
    <name type="scientific">Dysgonomonas mossii</name>
    <dbReference type="NCBI Taxonomy" id="163665"/>
    <lineage>
        <taxon>Bacteria</taxon>
        <taxon>Pseudomonadati</taxon>
        <taxon>Bacteroidota</taxon>
        <taxon>Bacteroidia</taxon>
        <taxon>Bacteroidales</taxon>
        <taxon>Dysgonomonadaceae</taxon>
        <taxon>Dysgonomonas</taxon>
    </lineage>
</organism>
<accession>A0A4Y9IK26</accession>
<name>A0A4Y9IK26_9BACT</name>
<reference evidence="3 4" key="1">
    <citation type="submission" date="2019-03" db="EMBL/GenBank/DDBJ databases">
        <title>Diversity of the mouse oral microbiome.</title>
        <authorList>
            <person name="Joseph S."/>
            <person name="Aduse-Opoku J."/>
            <person name="Curtis M."/>
            <person name="Wade W."/>
            <person name="Hashim A."/>
        </authorList>
    </citation>
    <scope>NUCLEOTIDE SEQUENCE [LARGE SCALE GENOMIC DNA]</scope>
    <source>
        <strain evidence="3 4">P11</strain>
    </source>
</reference>
<proteinExistence type="inferred from homology"/>
<feature type="domain" description="YCII-related" evidence="2">
    <location>
        <begin position="17"/>
        <end position="110"/>
    </location>
</feature>
<dbReference type="AlphaFoldDB" id="A0A4Y9IK26"/>
<protein>
    <submittedName>
        <fullName evidence="3">Transcription initiation protein</fullName>
    </submittedName>
</protein>
<dbReference type="SUPFAM" id="SSF54909">
    <property type="entry name" value="Dimeric alpha+beta barrel"/>
    <property type="match status" value="1"/>
</dbReference>
<evidence type="ECO:0000259" key="2">
    <source>
        <dbReference type="Pfam" id="PF03795"/>
    </source>
</evidence>
<dbReference type="InterPro" id="IPR011008">
    <property type="entry name" value="Dimeric_a/b-barrel"/>
</dbReference>
<sequence length="115" mass="12662">MKDFLLIFRLNKDSEIKPSPEQVKERMEWFSSLMKQNKVSDKGNTLSPLGAKTIHSNGNIANSAHSEGTEIVTGYVVINAETIDEAVEIAKANPIFKIGGSVEVREVAKFIKGND</sequence>
<dbReference type="Pfam" id="PF03795">
    <property type="entry name" value="YCII"/>
    <property type="match status" value="1"/>
</dbReference>
<evidence type="ECO:0000256" key="1">
    <source>
        <dbReference type="ARBA" id="ARBA00007689"/>
    </source>
</evidence>
<evidence type="ECO:0000313" key="3">
    <source>
        <dbReference type="EMBL" id="TFU88897.1"/>
    </source>
</evidence>
<evidence type="ECO:0000313" key="4">
    <source>
        <dbReference type="Proteomes" id="UP000298285"/>
    </source>
</evidence>
<comment type="caution">
    <text evidence="3">The sequence shown here is derived from an EMBL/GenBank/DDBJ whole genome shotgun (WGS) entry which is preliminary data.</text>
</comment>
<comment type="similarity">
    <text evidence="1">Belongs to the YciI family.</text>
</comment>
<dbReference type="Proteomes" id="UP000298285">
    <property type="component" value="Unassembled WGS sequence"/>
</dbReference>